<organism evidence="2 3">
    <name type="scientific">Cellulophaga phage phi12:1</name>
    <dbReference type="NCBI Taxonomy" id="1327976"/>
    <lineage>
        <taxon>Viruses</taxon>
        <taxon>Duplodnaviria</taxon>
        <taxon>Heunggongvirae</taxon>
        <taxon>Uroviricota</taxon>
        <taxon>Caudoviricetes</taxon>
        <taxon>Helsingorvirus</taxon>
        <taxon>Helsingorvirus Cba121</taxon>
    </lineage>
</organism>
<evidence type="ECO:0000313" key="2">
    <source>
        <dbReference type="EMBL" id="AGO47995.1"/>
    </source>
</evidence>
<name>R9ZZN2_9CAUD</name>
<evidence type="ECO:0000313" key="3">
    <source>
        <dbReference type="Proteomes" id="UP000014714"/>
    </source>
</evidence>
<proteinExistence type="predicted"/>
<dbReference type="KEGG" id="vg:16796747"/>
<accession>R9ZZN2</accession>
<dbReference type="OrthoDB" id="25327at10239"/>
<feature type="coiled-coil region" evidence="1">
    <location>
        <begin position="6"/>
        <end position="33"/>
    </location>
</feature>
<dbReference type="GeneID" id="16796747"/>
<keyword evidence="3" id="KW-1185">Reference proteome</keyword>
<keyword evidence="1" id="KW-0175">Coiled coil</keyword>
<reference evidence="2 3" key="1">
    <citation type="journal article" date="2013" name="Proc. Natl. Acad. Sci. U.S.A.">
        <title>Twelve previously unknown phage genera are ubiquitous in global oceans.</title>
        <authorList>
            <person name="Holmfeldt K."/>
            <person name="Solonenko N."/>
            <person name="Shah M."/>
            <person name="Corrier K."/>
            <person name="Riemann L."/>
            <person name="Verberkmoes N.C."/>
            <person name="Sullivan M.B."/>
        </authorList>
    </citation>
    <scope>NUCLEOTIDE SEQUENCE [LARGE SCALE GENOMIC DNA]</scope>
    <source>
        <strain evidence="2">Phi12:1</strain>
    </source>
</reference>
<dbReference type="Proteomes" id="UP000014714">
    <property type="component" value="Segment"/>
</dbReference>
<reference evidence="3" key="2">
    <citation type="submission" date="2013-03" db="EMBL/GenBank/DDBJ databases">
        <title>The Cellulophaga phages: a novel, diverse, and globally ubiquitous model system.</title>
        <authorList>
            <person name="Holmfeldt K."/>
            <person name="Solonenko N."/>
            <person name="Shah M."/>
            <person name="Corrier K."/>
            <person name="Riemann L."/>
            <person name="VerBerkmoes N.C."/>
            <person name="Sullivan M.B."/>
        </authorList>
    </citation>
    <scope>NUCLEOTIDE SEQUENCE [LARGE SCALE GENOMIC DNA]</scope>
</reference>
<dbReference type="RefSeq" id="YP_008241008.1">
    <property type="nucleotide sequence ID" value="NC_021791.1"/>
</dbReference>
<gene>
    <name evidence="2" type="ORF">Phi12:1_gp29</name>
</gene>
<dbReference type="EMBL" id="KC821613">
    <property type="protein sequence ID" value="AGO47995.1"/>
    <property type="molecule type" value="Genomic_DNA"/>
</dbReference>
<evidence type="ECO:0000256" key="1">
    <source>
        <dbReference type="SAM" id="Coils"/>
    </source>
</evidence>
<sequence>MNQREKKRILKKIENVRKNLVSLQSELSELRQDFIGEESYVEDIVNNHLLICGPSGGQYFFPVSCLVDFINTKLEEEVTSNKLSRILNSHGFKKSQKKIGNKLYKGFYAYAKSTLDHEKLIMMISKLCL</sequence>
<protein>
    <submittedName>
        <fullName evidence="2">Uncharacterized protein</fullName>
    </submittedName>
</protein>